<proteinExistence type="predicted"/>
<dbReference type="PANTHER" id="PTHR30250:SF11">
    <property type="entry name" value="O-ANTIGEN TRANSPORTER-RELATED"/>
    <property type="match status" value="1"/>
</dbReference>
<evidence type="ECO:0000256" key="4">
    <source>
        <dbReference type="ARBA" id="ARBA00022989"/>
    </source>
</evidence>
<comment type="subcellular location">
    <subcellularLocation>
        <location evidence="1">Cell membrane</location>
        <topology evidence="1">Multi-pass membrane protein</topology>
    </subcellularLocation>
</comment>
<keyword evidence="5 6" id="KW-0472">Membrane</keyword>
<dbReference type="Pfam" id="PF01943">
    <property type="entry name" value="Polysacc_synt"/>
    <property type="match status" value="1"/>
</dbReference>
<feature type="transmembrane region" description="Helical" evidence="6">
    <location>
        <begin position="292"/>
        <end position="311"/>
    </location>
</feature>
<evidence type="ECO:0000313" key="8">
    <source>
        <dbReference type="Proteomes" id="UP001241472"/>
    </source>
</evidence>
<evidence type="ECO:0000256" key="2">
    <source>
        <dbReference type="ARBA" id="ARBA00022475"/>
    </source>
</evidence>
<feature type="transmembrane region" description="Helical" evidence="6">
    <location>
        <begin position="78"/>
        <end position="105"/>
    </location>
</feature>
<accession>A0ABT9Q155</accession>
<dbReference type="InterPro" id="IPR050833">
    <property type="entry name" value="Poly_Biosynth_Transport"/>
</dbReference>
<evidence type="ECO:0000256" key="1">
    <source>
        <dbReference type="ARBA" id="ARBA00004651"/>
    </source>
</evidence>
<sequence>MSLVTVIQFAERQLPHVLRRRAAPVLLRLQSVLTDDNDTARSQRMALIAFVIRVVSAGIAFLSQIIQARLMGEFEYGIFAFVWVLVVVFGNLSCLGMHTAVIRFLPIHHSDNDHGLVRGLTWTVRVFAMVSASILAAIGFVLLHFAGEKIAEYWMVPLFLALFTLPMIALGDVLDGTARAHGWTVTALSPTYIIRPVLILTFMLLAVFIGEPRTAVTAMTAALAATYATTLFQFIRITWRLRRTYGRGALRFSVLPWMKFSLPIFLVDGIGFLLTNSDVVVVGLYMPPDQVGVYYAAAKTIALVQFVYFSVKAAAAPRFSAIMAAKDDDALAAFAGQAARWAFWPALGVGLCVLALGEFLLSLFGSAFTSGYILMVILFAGILTKASVGPGEILLTMAGKQKLCVALYAVTLAANIGLNLTLIPHFGLVGAASATAGAMVVEAVLLHIAVRRVLGIVLFAFADPLPAHKIAKARS</sequence>
<dbReference type="Proteomes" id="UP001241472">
    <property type="component" value="Unassembled WGS sequence"/>
</dbReference>
<feature type="transmembrane region" description="Helical" evidence="6">
    <location>
        <begin position="260"/>
        <end position="286"/>
    </location>
</feature>
<dbReference type="InterPro" id="IPR002797">
    <property type="entry name" value="Polysacc_synth"/>
</dbReference>
<feature type="transmembrane region" description="Helical" evidence="6">
    <location>
        <begin position="46"/>
        <end position="66"/>
    </location>
</feature>
<feature type="transmembrane region" description="Helical" evidence="6">
    <location>
        <begin position="153"/>
        <end position="171"/>
    </location>
</feature>
<dbReference type="EMBL" id="JAUSRF010000027">
    <property type="protein sequence ID" value="MDP9840443.1"/>
    <property type="molecule type" value="Genomic_DNA"/>
</dbReference>
<keyword evidence="3 6" id="KW-0812">Transmembrane</keyword>
<feature type="transmembrane region" description="Helical" evidence="6">
    <location>
        <begin position="403"/>
        <end position="422"/>
    </location>
</feature>
<organism evidence="7 8">
    <name type="scientific">Neorhizobium huautlense</name>
    <dbReference type="NCBI Taxonomy" id="67774"/>
    <lineage>
        <taxon>Bacteria</taxon>
        <taxon>Pseudomonadati</taxon>
        <taxon>Pseudomonadota</taxon>
        <taxon>Alphaproteobacteria</taxon>
        <taxon>Hyphomicrobiales</taxon>
        <taxon>Rhizobiaceae</taxon>
        <taxon>Rhizobium/Agrobacterium group</taxon>
        <taxon>Neorhizobium</taxon>
    </lineage>
</organism>
<evidence type="ECO:0000256" key="6">
    <source>
        <dbReference type="SAM" id="Phobius"/>
    </source>
</evidence>
<feature type="transmembrane region" description="Helical" evidence="6">
    <location>
        <begin position="192"/>
        <end position="210"/>
    </location>
</feature>
<evidence type="ECO:0000256" key="3">
    <source>
        <dbReference type="ARBA" id="ARBA00022692"/>
    </source>
</evidence>
<name>A0ABT9Q155_9HYPH</name>
<gene>
    <name evidence="7" type="ORF">J2T09_005230</name>
</gene>
<keyword evidence="8" id="KW-1185">Reference proteome</keyword>
<reference evidence="7 8" key="1">
    <citation type="submission" date="2023-07" db="EMBL/GenBank/DDBJ databases">
        <title>Sorghum-associated microbial communities from plants grown in Nebraska, USA.</title>
        <authorList>
            <person name="Schachtman D."/>
        </authorList>
    </citation>
    <scope>NUCLEOTIDE SEQUENCE [LARGE SCALE GENOMIC DNA]</scope>
    <source>
        <strain evidence="7 8">DS1307</strain>
    </source>
</reference>
<feature type="transmembrane region" description="Helical" evidence="6">
    <location>
        <begin position="126"/>
        <end position="147"/>
    </location>
</feature>
<protein>
    <submittedName>
        <fullName evidence="7">O-antigen/teichoic acid export membrane protein</fullName>
    </submittedName>
</protein>
<keyword evidence="2" id="KW-1003">Cell membrane</keyword>
<feature type="transmembrane region" description="Helical" evidence="6">
    <location>
        <begin position="331"/>
        <end position="357"/>
    </location>
</feature>
<dbReference type="PANTHER" id="PTHR30250">
    <property type="entry name" value="PST FAMILY PREDICTED COLANIC ACID TRANSPORTER"/>
    <property type="match status" value="1"/>
</dbReference>
<feature type="transmembrane region" description="Helical" evidence="6">
    <location>
        <begin position="216"/>
        <end position="239"/>
    </location>
</feature>
<comment type="caution">
    <text evidence="7">The sequence shown here is derived from an EMBL/GenBank/DDBJ whole genome shotgun (WGS) entry which is preliminary data.</text>
</comment>
<evidence type="ECO:0000313" key="7">
    <source>
        <dbReference type="EMBL" id="MDP9840443.1"/>
    </source>
</evidence>
<feature type="transmembrane region" description="Helical" evidence="6">
    <location>
        <begin position="428"/>
        <end position="450"/>
    </location>
</feature>
<keyword evidence="4 6" id="KW-1133">Transmembrane helix</keyword>
<evidence type="ECO:0000256" key="5">
    <source>
        <dbReference type="ARBA" id="ARBA00023136"/>
    </source>
</evidence>